<feature type="region of interest" description="Disordered" evidence="1">
    <location>
        <begin position="1"/>
        <end position="43"/>
    </location>
</feature>
<evidence type="ECO:0000313" key="2">
    <source>
        <dbReference type="EMBL" id="KAH3838468.1"/>
    </source>
</evidence>
<reference evidence="2" key="1">
    <citation type="journal article" date="2019" name="bioRxiv">
        <title>The Genome of the Zebra Mussel, Dreissena polymorpha: A Resource for Invasive Species Research.</title>
        <authorList>
            <person name="McCartney M.A."/>
            <person name="Auch B."/>
            <person name="Kono T."/>
            <person name="Mallez S."/>
            <person name="Zhang Y."/>
            <person name="Obille A."/>
            <person name="Becker A."/>
            <person name="Abrahante J.E."/>
            <person name="Garbe J."/>
            <person name="Badalamenti J.P."/>
            <person name="Herman A."/>
            <person name="Mangelson H."/>
            <person name="Liachko I."/>
            <person name="Sullivan S."/>
            <person name="Sone E.D."/>
            <person name="Koren S."/>
            <person name="Silverstein K.A.T."/>
            <person name="Beckman K.B."/>
            <person name="Gohl D.M."/>
        </authorList>
    </citation>
    <scope>NUCLEOTIDE SEQUENCE</scope>
    <source>
        <strain evidence="2">Duluth1</strain>
        <tissue evidence="2">Whole animal</tissue>
    </source>
</reference>
<name>A0A9D4QPH1_DREPO</name>
<reference evidence="2" key="2">
    <citation type="submission" date="2020-11" db="EMBL/GenBank/DDBJ databases">
        <authorList>
            <person name="McCartney M.A."/>
            <person name="Auch B."/>
            <person name="Kono T."/>
            <person name="Mallez S."/>
            <person name="Becker A."/>
            <person name="Gohl D.M."/>
            <person name="Silverstein K.A.T."/>
            <person name="Koren S."/>
            <person name="Bechman K.B."/>
            <person name="Herman A."/>
            <person name="Abrahante J.E."/>
            <person name="Garbe J."/>
        </authorList>
    </citation>
    <scope>NUCLEOTIDE SEQUENCE</scope>
    <source>
        <strain evidence="2">Duluth1</strain>
        <tissue evidence="2">Whole animal</tissue>
    </source>
</reference>
<dbReference type="AlphaFoldDB" id="A0A9D4QPH1"/>
<evidence type="ECO:0000313" key="3">
    <source>
        <dbReference type="Proteomes" id="UP000828390"/>
    </source>
</evidence>
<accession>A0A9D4QPH1</accession>
<feature type="compositionally biased region" description="Polar residues" evidence="1">
    <location>
        <begin position="7"/>
        <end position="23"/>
    </location>
</feature>
<organism evidence="2 3">
    <name type="scientific">Dreissena polymorpha</name>
    <name type="common">Zebra mussel</name>
    <name type="synonym">Mytilus polymorpha</name>
    <dbReference type="NCBI Taxonomy" id="45954"/>
    <lineage>
        <taxon>Eukaryota</taxon>
        <taxon>Metazoa</taxon>
        <taxon>Spiralia</taxon>
        <taxon>Lophotrochozoa</taxon>
        <taxon>Mollusca</taxon>
        <taxon>Bivalvia</taxon>
        <taxon>Autobranchia</taxon>
        <taxon>Heteroconchia</taxon>
        <taxon>Euheterodonta</taxon>
        <taxon>Imparidentia</taxon>
        <taxon>Neoheterodontei</taxon>
        <taxon>Myida</taxon>
        <taxon>Dreissenoidea</taxon>
        <taxon>Dreissenidae</taxon>
        <taxon>Dreissena</taxon>
    </lineage>
</organism>
<proteinExistence type="predicted"/>
<gene>
    <name evidence="2" type="ORF">DPMN_111877</name>
</gene>
<evidence type="ECO:0000256" key="1">
    <source>
        <dbReference type="SAM" id="MobiDB-lite"/>
    </source>
</evidence>
<feature type="region of interest" description="Disordered" evidence="1">
    <location>
        <begin position="90"/>
        <end position="126"/>
    </location>
</feature>
<dbReference type="Proteomes" id="UP000828390">
    <property type="component" value="Unassembled WGS sequence"/>
</dbReference>
<sequence length="246" mass="27378">MKRNHSNCRGNSGSESDLNLNPKKQTKQTKTRGPSGAKTSDLHDVSDLVGNSFAVLYESDSGENSIETFIDTCNVQTCVNVENIAFSDMNGNKKSPKTGQAMTSHEPSPTTRVSGTESNSHMWNGSDSDKLKIIMKTVVDIKKNHDSMRRSIDSKFDKLRSEMKETIDTRIRALRDELSVDMARDSSRLDQVVTTIQSLHLRMDTLENTTDQRYGTSTSHDTDYGQRKNINTLNDPNLTITASGIL</sequence>
<keyword evidence="3" id="KW-1185">Reference proteome</keyword>
<dbReference type="EMBL" id="JAIWYP010000004">
    <property type="protein sequence ID" value="KAH3838468.1"/>
    <property type="molecule type" value="Genomic_DNA"/>
</dbReference>
<protein>
    <submittedName>
        <fullName evidence="2">Uncharacterized protein</fullName>
    </submittedName>
</protein>
<comment type="caution">
    <text evidence="2">The sequence shown here is derived from an EMBL/GenBank/DDBJ whole genome shotgun (WGS) entry which is preliminary data.</text>
</comment>